<dbReference type="Gene3D" id="3.40.50.300">
    <property type="entry name" value="P-loop containing nucleotide triphosphate hydrolases"/>
    <property type="match status" value="1"/>
</dbReference>
<keyword evidence="5" id="KW-0804">Transcription</keyword>
<dbReference type="Pfam" id="PF03704">
    <property type="entry name" value="BTAD"/>
    <property type="match status" value="1"/>
</dbReference>
<dbReference type="GO" id="GO:0000160">
    <property type="term" value="P:phosphorelay signal transduction system"/>
    <property type="evidence" value="ECO:0007669"/>
    <property type="project" value="UniProtKB-KW"/>
</dbReference>
<dbReference type="AlphaFoldDB" id="A0A5C4URF8"/>
<dbReference type="RefSeq" id="WP_139648981.1">
    <property type="nucleotide sequence ID" value="NZ_BAAAZS010000080.1"/>
</dbReference>
<evidence type="ECO:0000256" key="2">
    <source>
        <dbReference type="ARBA" id="ARBA00023012"/>
    </source>
</evidence>
<dbReference type="SMART" id="SM00862">
    <property type="entry name" value="Trans_reg_C"/>
    <property type="match status" value="1"/>
</dbReference>
<dbReference type="Proteomes" id="UP000311713">
    <property type="component" value="Unassembled WGS sequence"/>
</dbReference>
<evidence type="ECO:0000259" key="8">
    <source>
        <dbReference type="PROSITE" id="PS51755"/>
    </source>
</evidence>
<comment type="similarity">
    <text evidence="1">Belongs to the AfsR/DnrI/RedD regulatory family.</text>
</comment>
<evidence type="ECO:0000313" key="10">
    <source>
        <dbReference type="Proteomes" id="UP000311713"/>
    </source>
</evidence>
<dbReference type="SUPFAM" id="SSF48452">
    <property type="entry name" value="TPR-like"/>
    <property type="match status" value="2"/>
</dbReference>
<proteinExistence type="inferred from homology"/>
<dbReference type="Gene3D" id="1.10.10.10">
    <property type="entry name" value="Winged helix-like DNA-binding domain superfamily/Winged helix DNA-binding domain"/>
    <property type="match status" value="1"/>
</dbReference>
<evidence type="ECO:0000313" key="9">
    <source>
        <dbReference type="EMBL" id="TNM26154.1"/>
    </source>
</evidence>
<dbReference type="PROSITE" id="PS51755">
    <property type="entry name" value="OMPR_PHOB"/>
    <property type="match status" value="1"/>
</dbReference>
<dbReference type="Pfam" id="PF00486">
    <property type="entry name" value="Trans_reg_C"/>
    <property type="match status" value="1"/>
</dbReference>
<evidence type="ECO:0000256" key="6">
    <source>
        <dbReference type="PROSITE-ProRule" id="PRU01091"/>
    </source>
</evidence>
<dbReference type="PANTHER" id="PTHR35807">
    <property type="entry name" value="TRANSCRIPTIONAL REGULATOR REDD-RELATED"/>
    <property type="match status" value="1"/>
</dbReference>
<dbReference type="InterPro" id="IPR019734">
    <property type="entry name" value="TPR_rpt"/>
</dbReference>
<keyword evidence="10" id="KW-1185">Reference proteome</keyword>
<evidence type="ECO:0000256" key="1">
    <source>
        <dbReference type="ARBA" id="ARBA00005820"/>
    </source>
</evidence>
<dbReference type="InterPro" id="IPR027417">
    <property type="entry name" value="P-loop_NTPase"/>
</dbReference>
<dbReference type="Gene3D" id="1.25.40.10">
    <property type="entry name" value="Tetratricopeptide repeat domain"/>
    <property type="match status" value="3"/>
</dbReference>
<dbReference type="InterPro" id="IPR011990">
    <property type="entry name" value="TPR-like_helical_dom_sf"/>
</dbReference>
<dbReference type="SMART" id="SM01043">
    <property type="entry name" value="BTAD"/>
    <property type="match status" value="1"/>
</dbReference>
<evidence type="ECO:0000256" key="3">
    <source>
        <dbReference type="ARBA" id="ARBA00023015"/>
    </source>
</evidence>
<dbReference type="EMBL" id="VDGT01000024">
    <property type="protein sequence ID" value="TNM26154.1"/>
    <property type="molecule type" value="Genomic_DNA"/>
</dbReference>
<feature type="domain" description="OmpR/PhoB-type" evidence="8">
    <location>
        <begin position="1"/>
        <end position="93"/>
    </location>
</feature>
<name>A0A5C4URF8_9ACTN</name>
<feature type="DNA-binding region" description="OmpR/PhoB-type" evidence="6">
    <location>
        <begin position="1"/>
        <end position="93"/>
    </location>
</feature>
<dbReference type="OrthoDB" id="581105at2"/>
<dbReference type="PRINTS" id="PR00364">
    <property type="entry name" value="DISEASERSIST"/>
</dbReference>
<keyword evidence="3" id="KW-0805">Transcription regulation</keyword>
<protein>
    <submittedName>
        <fullName evidence="9">Tetratricopeptide repeat protein</fullName>
    </submittedName>
</protein>
<evidence type="ECO:0000256" key="5">
    <source>
        <dbReference type="ARBA" id="ARBA00023163"/>
    </source>
</evidence>
<evidence type="ECO:0000256" key="4">
    <source>
        <dbReference type="ARBA" id="ARBA00023125"/>
    </source>
</evidence>
<dbReference type="CDD" id="cd15831">
    <property type="entry name" value="BTAD"/>
    <property type="match status" value="1"/>
</dbReference>
<feature type="compositionally biased region" description="Pro residues" evidence="7">
    <location>
        <begin position="257"/>
        <end position="268"/>
    </location>
</feature>
<evidence type="ECO:0000256" key="7">
    <source>
        <dbReference type="SAM" id="MobiDB-lite"/>
    </source>
</evidence>
<dbReference type="Pfam" id="PF13424">
    <property type="entry name" value="TPR_12"/>
    <property type="match status" value="1"/>
</dbReference>
<feature type="region of interest" description="Disordered" evidence="7">
    <location>
        <begin position="241"/>
        <end position="272"/>
    </location>
</feature>
<dbReference type="SMART" id="SM00028">
    <property type="entry name" value="TPR"/>
    <property type="match status" value="5"/>
</dbReference>
<dbReference type="InterPro" id="IPR036388">
    <property type="entry name" value="WH-like_DNA-bd_sf"/>
</dbReference>
<dbReference type="InterPro" id="IPR001867">
    <property type="entry name" value="OmpR/PhoB-type_DNA-bd"/>
</dbReference>
<keyword evidence="4 6" id="KW-0238">DNA-binding</keyword>
<keyword evidence="2" id="KW-0902">Two-component regulatory system</keyword>
<dbReference type="InterPro" id="IPR005158">
    <property type="entry name" value="BTAD"/>
</dbReference>
<dbReference type="GO" id="GO:0003677">
    <property type="term" value="F:DNA binding"/>
    <property type="evidence" value="ECO:0007669"/>
    <property type="project" value="UniProtKB-UniRule"/>
</dbReference>
<accession>A0A5C4URF8</accession>
<comment type="caution">
    <text evidence="9">The sequence shown here is derived from an EMBL/GenBank/DDBJ whole genome shotgun (WGS) entry which is preliminary data.</text>
</comment>
<dbReference type="PANTHER" id="PTHR35807:SF1">
    <property type="entry name" value="TRANSCRIPTIONAL REGULATOR REDD"/>
    <property type="match status" value="1"/>
</dbReference>
<sequence length="944" mass="102388">MSNDELGFVLLGPVGAWSGERSVELPGPGARCVLGVLLLEPGQTVSVERLIEACWGQEPPSSARGALQVRVSHLRRHLPGLIETGSGGYRVVVGRDQVDVHRFRGLVAAASTTADPAEALRRWRAALDCWSGEPMAGVHSRWVDEMVRRPLWEERWSVVERLAGALVELGRHREAVAELRGLLRHEPFREGAHVLLMRALWAEGRRAEALDAFRAAREVMVAELGIEPGPELTELHGRILREDAEPPPNGGEGQRAPGPPPVTPPAPRQLPAQSGLFVGHAELLAALDQAEADRLRQPEAASGPVLLTGMGGVGKTRLALHWARLRADSFPEGQLFVNLRGYGAGRPVSPTAALEGFLRALGVDRSEGSRGLDELAALFRSTVAGRRVLVVLDNAHDAEQVRPLLPGAGCTTLITSRHRLPGLIGRDAGRRITVPGLATGEGRLLLADMLGEERVAREPEAAAALTELCAGLPLALRVVADRLSSVPGAGLGEVVGELRDGRDRLAAFSADDDLGSDLRTIFRASYRELPEDLARVFRLLALLPPERVSVAAVAALTGWEEAVARRAMDRLHAHHLVEQPAWARYELHDLLRVFAHEEAVRQESEEQRSQAITRVVDWYTTSAHHAMGRVRPRDRAVEPPRLTKAPVAEFADRGAALAWCDEERATLLALPELALAHGLHRHAWYLPWTLFSYFSTRRLFDAWVSAGETALAAATALRDPAAEGRALNLLGPAYVEVGRTKEAEAVFRRAVAVFRAARDEYSEAAVANNLGTLHIDLGAFGEALNDFTRARELYGRAGSTFKEAVALAGIGWAQVGLERWAEAIRHLEAAVEAMPLASQAQARAEAFDQLGVAHAGDGAPERAVDAWRQAADLYASCEDWHYESEVRSRLGAALLELGDVEAARRSLRRARDLAERLGGSGAALGDLETRLSRLPGHESREAAD</sequence>
<reference evidence="9 10" key="1">
    <citation type="submission" date="2019-06" db="EMBL/GenBank/DDBJ databases">
        <title>Draft genome of Streptomyces sedi sp. JCM16909.</title>
        <authorList>
            <person name="Klykleung N."/>
            <person name="Tanasupawat S."/>
            <person name="Kudo T."/>
            <person name="Yuki M."/>
            <person name="Ohkuma M."/>
        </authorList>
    </citation>
    <scope>NUCLEOTIDE SEQUENCE [LARGE SCALE GENOMIC DNA]</scope>
    <source>
        <strain evidence="9 10">JCM 16909</strain>
    </source>
</reference>
<dbReference type="InterPro" id="IPR051677">
    <property type="entry name" value="AfsR-DnrI-RedD_regulator"/>
</dbReference>
<dbReference type="GO" id="GO:0043531">
    <property type="term" value="F:ADP binding"/>
    <property type="evidence" value="ECO:0007669"/>
    <property type="project" value="InterPro"/>
</dbReference>
<dbReference type="SUPFAM" id="SSF46894">
    <property type="entry name" value="C-terminal effector domain of the bipartite response regulators"/>
    <property type="match status" value="1"/>
</dbReference>
<organism evidence="9 10">
    <name type="scientific">Streptomyces sedi</name>
    <dbReference type="NCBI Taxonomy" id="555059"/>
    <lineage>
        <taxon>Bacteria</taxon>
        <taxon>Bacillati</taxon>
        <taxon>Actinomycetota</taxon>
        <taxon>Actinomycetes</taxon>
        <taxon>Kitasatosporales</taxon>
        <taxon>Streptomycetaceae</taxon>
        <taxon>Streptomyces</taxon>
    </lineage>
</organism>
<dbReference type="GO" id="GO:0006355">
    <property type="term" value="P:regulation of DNA-templated transcription"/>
    <property type="evidence" value="ECO:0007669"/>
    <property type="project" value="InterPro"/>
</dbReference>
<dbReference type="SUPFAM" id="SSF52540">
    <property type="entry name" value="P-loop containing nucleoside triphosphate hydrolases"/>
    <property type="match status" value="1"/>
</dbReference>
<gene>
    <name evidence="9" type="ORF">FH715_24445</name>
</gene>
<dbReference type="InterPro" id="IPR016032">
    <property type="entry name" value="Sig_transdc_resp-reg_C-effctor"/>
</dbReference>